<comment type="caution">
    <text evidence="1">The sequence shown here is derived from an EMBL/GenBank/DDBJ whole genome shotgun (WGS) entry which is preliminary data.</text>
</comment>
<accession>A0A7J9D3Z6</accession>
<dbReference type="EMBL" id="JABEZY010269658">
    <property type="protein sequence ID" value="MBA0755440.1"/>
    <property type="molecule type" value="Genomic_DNA"/>
</dbReference>
<gene>
    <name evidence="1" type="ORF">Gogos_020565</name>
</gene>
<dbReference type="AlphaFoldDB" id="A0A7J9D3Z6"/>
<sequence length="46" mass="5240">MRSFVKVRGVNVLVTETNVQSEADDTKGQDVDEIHVFKNITYNKDV</sequence>
<reference evidence="1 2" key="1">
    <citation type="journal article" date="2019" name="Genome Biol. Evol.">
        <title>Insights into the evolution of the New World diploid cottons (Gossypium, subgenus Houzingenia) based on genome sequencing.</title>
        <authorList>
            <person name="Grover C.E."/>
            <person name="Arick M.A. 2nd"/>
            <person name="Thrash A."/>
            <person name="Conover J.L."/>
            <person name="Sanders W.S."/>
            <person name="Peterson D.G."/>
            <person name="Frelichowski J.E."/>
            <person name="Scheffler J.A."/>
            <person name="Scheffler B.E."/>
            <person name="Wendel J.F."/>
        </authorList>
    </citation>
    <scope>NUCLEOTIDE SEQUENCE [LARGE SCALE GENOMIC DNA]</scope>
    <source>
        <strain evidence="1">5</strain>
        <tissue evidence="1">Leaf</tissue>
    </source>
</reference>
<name>A0A7J9D3Z6_GOSGO</name>
<organism evidence="1 2">
    <name type="scientific">Gossypium gossypioides</name>
    <name type="common">Mexican cotton</name>
    <name type="synonym">Selera gossypioides</name>
    <dbReference type="NCBI Taxonomy" id="34282"/>
    <lineage>
        <taxon>Eukaryota</taxon>
        <taxon>Viridiplantae</taxon>
        <taxon>Streptophyta</taxon>
        <taxon>Embryophyta</taxon>
        <taxon>Tracheophyta</taxon>
        <taxon>Spermatophyta</taxon>
        <taxon>Magnoliopsida</taxon>
        <taxon>eudicotyledons</taxon>
        <taxon>Gunneridae</taxon>
        <taxon>Pentapetalae</taxon>
        <taxon>rosids</taxon>
        <taxon>malvids</taxon>
        <taxon>Malvales</taxon>
        <taxon>Malvaceae</taxon>
        <taxon>Malvoideae</taxon>
        <taxon>Gossypium</taxon>
    </lineage>
</organism>
<protein>
    <submittedName>
        <fullName evidence="1">Uncharacterized protein</fullName>
    </submittedName>
</protein>
<dbReference type="OrthoDB" id="997225at2759"/>
<proteinExistence type="predicted"/>
<evidence type="ECO:0000313" key="2">
    <source>
        <dbReference type="Proteomes" id="UP000593579"/>
    </source>
</evidence>
<evidence type="ECO:0000313" key="1">
    <source>
        <dbReference type="EMBL" id="MBA0755440.1"/>
    </source>
</evidence>
<dbReference type="Proteomes" id="UP000593579">
    <property type="component" value="Unassembled WGS sequence"/>
</dbReference>
<keyword evidence="2" id="KW-1185">Reference proteome</keyword>